<dbReference type="EMBL" id="NESQ01000009">
    <property type="protein sequence ID" value="PUU83615.1"/>
    <property type="molecule type" value="Genomic_DNA"/>
</dbReference>
<dbReference type="Proteomes" id="UP000244722">
    <property type="component" value="Unassembled WGS sequence"/>
</dbReference>
<proteinExistence type="predicted"/>
<evidence type="ECO:0000313" key="2">
    <source>
        <dbReference type="EMBL" id="PUU83615.1"/>
    </source>
</evidence>
<gene>
    <name evidence="2" type="ORF">B9Z19DRAFT_1060906</name>
</gene>
<keyword evidence="3" id="KW-1185">Reference proteome</keyword>
<sequence>MSACTPGRKKCIPTSSNDNDQLIQNALPLSTAHNAQHIFKNENSLLTISSSGGLERRDVRTGNNAVGVDANPHAMANAIALTAVLGPGEAVDIAVTRLGCGLDVSALLIKSWVSVLLLRGCEEGAHSRRPRYCIMAIKVPNDLRSGGALVTDGLCGRPWASRTRKALLVSQLCNLASERRFQISDEISEGFRREDNGKIESTARWLADSRNNLVNEIPPRGEWQKIGTQTSQWHLIAAVRKLATAPSSCCVYPGQAKPTQFKSGLSALQMPGGPGWAGAPREERNRRKYASDDNNSAGSVR</sequence>
<dbReference type="AlphaFoldDB" id="A0A2T7A7D0"/>
<evidence type="ECO:0000256" key="1">
    <source>
        <dbReference type="SAM" id="MobiDB-lite"/>
    </source>
</evidence>
<reference evidence="2 3" key="1">
    <citation type="submission" date="2017-04" db="EMBL/GenBank/DDBJ databases">
        <title>Draft genome sequence of Tuber borchii Vittad., a whitish edible truffle.</title>
        <authorList>
            <consortium name="DOE Joint Genome Institute"/>
            <person name="Murat C."/>
            <person name="Kuo A."/>
            <person name="Barry K.W."/>
            <person name="Clum A."/>
            <person name="Dockter R.B."/>
            <person name="Fauchery L."/>
            <person name="Iotti M."/>
            <person name="Kohler A."/>
            <person name="Labutti K."/>
            <person name="Lindquist E.A."/>
            <person name="Lipzen A."/>
            <person name="Ohm R.A."/>
            <person name="Wang M."/>
            <person name="Grigoriev I.V."/>
            <person name="Zambonelli A."/>
            <person name="Martin F.M."/>
        </authorList>
    </citation>
    <scope>NUCLEOTIDE SEQUENCE [LARGE SCALE GENOMIC DNA]</scope>
    <source>
        <strain evidence="2 3">Tbo3840</strain>
    </source>
</reference>
<feature type="compositionally biased region" description="Polar residues" evidence="1">
    <location>
        <begin position="292"/>
        <end position="301"/>
    </location>
</feature>
<comment type="caution">
    <text evidence="2">The sequence shown here is derived from an EMBL/GenBank/DDBJ whole genome shotgun (WGS) entry which is preliminary data.</text>
</comment>
<feature type="compositionally biased region" description="Basic and acidic residues" evidence="1">
    <location>
        <begin position="280"/>
        <end position="291"/>
    </location>
</feature>
<protein>
    <submittedName>
        <fullName evidence="2">Uncharacterized protein</fullName>
    </submittedName>
</protein>
<accession>A0A2T7A7D0</accession>
<feature type="region of interest" description="Disordered" evidence="1">
    <location>
        <begin position="264"/>
        <end position="301"/>
    </location>
</feature>
<name>A0A2T7A7D0_TUBBO</name>
<evidence type="ECO:0000313" key="3">
    <source>
        <dbReference type="Proteomes" id="UP000244722"/>
    </source>
</evidence>
<organism evidence="2 3">
    <name type="scientific">Tuber borchii</name>
    <name type="common">White truffle</name>
    <dbReference type="NCBI Taxonomy" id="42251"/>
    <lineage>
        <taxon>Eukaryota</taxon>
        <taxon>Fungi</taxon>
        <taxon>Dikarya</taxon>
        <taxon>Ascomycota</taxon>
        <taxon>Pezizomycotina</taxon>
        <taxon>Pezizomycetes</taxon>
        <taxon>Pezizales</taxon>
        <taxon>Tuberaceae</taxon>
        <taxon>Tuber</taxon>
    </lineage>
</organism>